<gene>
    <name evidence="2" type="ORF">UFOPK3376_00309</name>
</gene>
<evidence type="ECO:0000256" key="1">
    <source>
        <dbReference type="SAM" id="MobiDB-lite"/>
    </source>
</evidence>
<evidence type="ECO:0000313" key="2">
    <source>
        <dbReference type="EMBL" id="CAB4861783.1"/>
    </source>
</evidence>
<name>A0A6J7D3R6_9ZZZZ</name>
<protein>
    <submittedName>
        <fullName evidence="2">Unannotated protein</fullName>
    </submittedName>
</protein>
<feature type="compositionally biased region" description="Basic residues" evidence="1">
    <location>
        <begin position="1"/>
        <end position="13"/>
    </location>
</feature>
<feature type="compositionally biased region" description="Basic residues" evidence="1">
    <location>
        <begin position="244"/>
        <end position="258"/>
    </location>
</feature>
<dbReference type="AlphaFoldDB" id="A0A6J7D3R6"/>
<feature type="region of interest" description="Disordered" evidence="1">
    <location>
        <begin position="1"/>
        <end position="31"/>
    </location>
</feature>
<proteinExistence type="predicted"/>
<feature type="compositionally biased region" description="Low complexity" evidence="1">
    <location>
        <begin position="115"/>
        <end position="128"/>
    </location>
</feature>
<feature type="compositionally biased region" description="Basic residues" evidence="1">
    <location>
        <begin position="159"/>
        <end position="179"/>
    </location>
</feature>
<organism evidence="2">
    <name type="scientific">freshwater metagenome</name>
    <dbReference type="NCBI Taxonomy" id="449393"/>
    <lineage>
        <taxon>unclassified sequences</taxon>
        <taxon>metagenomes</taxon>
        <taxon>ecological metagenomes</taxon>
    </lineage>
</organism>
<reference evidence="2" key="1">
    <citation type="submission" date="2020-05" db="EMBL/GenBank/DDBJ databases">
        <authorList>
            <person name="Chiriac C."/>
            <person name="Salcher M."/>
            <person name="Ghai R."/>
            <person name="Kavagutti S V."/>
        </authorList>
    </citation>
    <scope>NUCLEOTIDE SEQUENCE</scope>
</reference>
<feature type="compositionally biased region" description="Basic residues" evidence="1">
    <location>
        <begin position="265"/>
        <end position="287"/>
    </location>
</feature>
<dbReference type="EMBL" id="CAFBLP010000004">
    <property type="protein sequence ID" value="CAB4861783.1"/>
    <property type="molecule type" value="Genomic_DNA"/>
</dbReference>
<sequence length="333" mass="38928">MAERRHGRRHLPRHVHDTLRRATPSDARHPHVDLGRRRHRSMPQLGNPLRDRCCLGHHAYRRSMGAQPRRSLHVVHGWHHRHAQGCDVAPGRRDRQPRCRLEATAARCARLGQTRAASLQARPAQPARRTAHARHRGLQRDVEPVAGRLGGHHAGPPLRSRRAARHHPARSRQQHVHRWRRVRQAAVACARRRAVSLGHLVVARHRVERRDVVIGIESRPAAPQRTSDHDRQPRQQRGHWYGQQHHHRRRCRQIRHVRAVGPHQGAHRRRPRGRARQRRARARGAARPHPHWLLQGPREIGLHVRHVRGRALEHPRRFRRGRGRWRREAAGSR</sequence>
<feature type="region of interest" description="Disordered" evidence="1">
    <location>
        <begin position="218"/>
        <end position="287"/>
    </location>
</feature>
<accession>A0A6J7D3R6</accession>
<feature type="region of interest" description="Disordered" evidence="1">
    <location>
        <begin position="114"/>
        <end position="179"/>
    </location>
</feature>